<dbReference type="Proteomes" id="UP000267027">
    <property type="component" value="Unassembled WGS sequence"/>
</dbReference>
<keyword evidence="1" id="KW-0472">Membrane</keyword>
<evidence type="ECO:0000313" key="5">
    <source>
        <dbReference type="WBParaSite" id="ACOC_0000410801-mRNA-1"/>
    </source>
</evidence>
<evidence type="ECO:0000313" key="3">
    <source>
        <dbReference type="EMBL" id="VDM55694.1"/>
    </source>
</evidence>
<dbReference type="WBParaSite" id="ACOC_0000410801-mRNA-1">
    <property type="protein sequence ID" value="ACOC_0000410801-mRNA-1"/>
    <property type="gene ID" value="ACOC_0000410801"/>
</dbReference>
<evidence type="ECO:0000256" key="1">
    <source>
        <dbReference type="SAM" id="Phobius"/>
    </source>
</evidence>
<proteinExistence type="predicted"/>
<dbReference type="OrthoDB" id="5829222at2759"/>
<gene>
    <name evidence="3" type="ORF">ACOC_LOCUS4109</name>
</gene>
<keyword evidence="1" id="KW-0812">Transmembrane</keyword>
<dbReference type="EMBL" id="UYYA01002050">
    <property type="protein sequence ID" value="VDM55694.1"/>
    <property type="molecule type" value="Genomic_DNA"/>
</dbReference>
<keyword evidence="1" id="KW-1133">Transmembrane helix</keyword>
<dbReference type="InterPro" id="IPR019430">
    <property type="entry name" value="7TM_GPCR_serpentine_rcpt_Srx"/>
</dbReference>
<accession>A0A0R3PID1</accession>
<dbReference type="PANTHER" id="PTHR23017">
    <property type="entry name" value="SERPENTINE RECEPTOR, CLASS X"/>
    <property type="match status" value="1"/>
</dbReference>
<feature type="transmembrane region" description="Helical" evidence="1">
    <location>
        <begin position="102"/>
        <end position="127"/>
    </location>
</feature>
<name>A0A0R3PID1_ANGCS</name>
<dbReference type="PANTHER" id="PTHR23017:SF25">
    <property type="entry name" value="SERPENTINE RECEPTOR CLASS X 45"/>
    <property type="match status" value="1"/>
</dbReference>
<reference evidence="5" key="1">
    <citation type="submission" date="2017-02" db="UniProtKB">
        <authorList>
            <consortium name="WormBaseParasite"/>
        </authorList>
    </citation>
    <scope>IDENTIFICATION</scope>
</reference>
<dbReference type="AlphaFoldDB" id="A0A0R3PID1"/>
<dbReference type="Gene3D" id="1.20.1070.10">
    <property type="entry name" value="Rhodopsin 7-helix transmembrane proteins"/>
    <property type="match status" value="1"/>
</dbReference>
<feature type="transmembrane region" description="Helical" evidence="1">
    <location>
        <begin position="147"/>
        <end position="170"/>
    </location>
</feature>
<reference evidence="3 4" key="2">
    <citation type="submission" date="2018-11" db="EMBL/GenBank/DDBJ databases">
        <authorList>
            <consortium name="Pathogen Informatics"/>
        </authorList>
    </citation>
    <scope>NUCLEOTIDE SEQUENCE [LARGE SCALE GENOMIC DNA]</scope>
    <source>
        <strain evidence="3 4">Costa Rica</strain>
    </source>
</reference>
<organism evidence="5">
    <name type="scientific">Angiostrongylus costaricensis</name>
    <name type="common">Nematode worm</name>
    <dbReference type="NCBI Taxonomy" id="334426"/>
    <lineage>
        <taxon>Eukaryota</taxon>
        <taxon>Metazoa</taxon>
        <taxon>Ecdysozoa</taxon>
        <taxon>Nematoda</taxon>
        <taxon>Chromadorea</taxon>
        <taxon>Rhabditida</taxon>
        <taxon>Rhabditina</taxon>
        <taxon>Rhabditomorpha</taxon>
        <taxon>Strongyloidea</taxon>
        <taxon>Metastrongylidae</taxon>
        <taxon>Angiostrongylus</taxon>
    </lineage>
</organism>
<keyword evidence="4" id="KW-1185">Reference proteome</keyword>
<feature type="domain" description="7TM GPCR serpentine receptor class x (Srx)" evidence="2">
    <location>
        <begin position="46"/>
        <end position="191"/>
    </location>
</feature>
<protein>
    <submittedName>
        <fullName evidence="5">7TM_GPCR_Srx domain-containing protein</fullName>
    </submittedName>
</protein>
<dbReference type="SUPFAM" id="SSF81321">
    <property type="entry name" value="Family A G protein-coupled receptor-like"/>
    <property type="match status" value="1"/>
</dbReference>
<evidence type="ECO:0000313" key="4">
    <source>
        <dbReference type="Proteomes" id="UP000267027"/>
    </source>
</evidence>
<dbReference type="Pfam" id="PF10328">
    <property type="entry name" value="7TM_GPCR_Srx"/>
    <property type="match status" value="1"/>
</dbReference>
<evidence type="ECO:0000259" key="2">
    <source>
        <dbReference type="Pfam" id="PF10328"/>
    </source>
</evidence>
<sequence>MTRHSSRFIFEFLELIQNASRVYALMLSIPNQNQKSRIQRFSFFSDIRSIQEIVMAARLGQLCLICYDISTYSHLIIWFNRFTSVYFPTHYNAMFTDRCTTVLTIATVVMSVTISLGLVLVSCQVGFSAKQWMLDYVTSLCNTVYVYYSVFVRGLVIISVFAVVNACTFIKMNFYRRRKQVRQNQNSRTEKTLRENVHSILHFMSRRDQPHRNHMEA</sequence>